<keyword evidence="1" id="KW-0812">Transmembrane</keyword>
<keyword evidence="1" id="KW-1133">Transmembrane helix</keyword>
<accession>A0AAV9G3L1</accession>
<evidence type="ECO:0000313" key="3">
    <source>
        <dbReference type="Proteomes" id="UP001321760"/>
    </source>
</evidence>
<protein>
    <submittedName>
        <fullName evidence="2">Uncharacterized protein</fullName>
    </submittedName>
</protein>
<sequence length="1195" mass="129542">MTVPSAPRSTRDPGWKFSALTGDTSPRLERRQNSHRPKLWTPFFLRRSTLAAFIVIFVLLMLAFAILFAISKRDQGLATANPNWYYLWVYGPTAAFTFLAAIWAPVDYRTKQMEPWVLMAGKFRPVKDGLLLNYIERLNILTFFASLRRRHWLAFSGTAATFVIIIATVASSGLLVSSSIRTHKDNAQLVIKDAFTVPKLPQAGARPAMNVYGVLAANITFPAGTYGRHAFQRFEPSDGASYESMSAMVDVFEAKLDCEVATVFTEEGELTYGKNTLPYGPSKTNDGFGAAVFIGRSFTLRVPSCPNPLYLEVTGPKDFAFNGSSCGNADKAGAIDRFVAIWGHRDVALEPMTPDLGVACVPSYSIRKGRVELSKRTHDEFTPVITFPDNSEERLLDGITAWDVLTEVVRSAVESSDAIFQGDYGSRGGEAGTGLEPLIETAVSEGRSKDRVAAISEVFGLVAAQVVDQYLRESAEAPVTGMTTATESRLLVSTASFILLESMLLLLSLVAGHLILVSPKASTACDTSTLAGLAAVLARSGAAVSNLDGTGRASEKALNERLQKVEFRTEIVSDDGQPVFRIESTTSEEANPLLLDVKPETKKGRYQPFSVTVPGQALLILALPALIITLELLYRRSERDSGLAEIDDDSNTVYYAWTYIPTATMVGLGLWLTAFSSAVKLLGPYSSLWKGSAPAETTMTENYLSTLAILAVWKATKQKQWGIATPGLAAMLTPFLTIVASGLLSTRPSTTTMTATFQRIDSFNVTAINQGVGLSFANLALASNLSDPLWTYKDLVIPQLTGVDGFDSTEKLDTMQKGLSRRVRFDALPAIRSNFNCTVTLATEPDPGCVGRGFIGTSYMKVGDDYEDSSNGEFFNGTGYFGAMTPQQSPGSIASSYKPECPLVLVSFGHATDSVIDEVSNLACSPFAEEVLVSATFNLPGWELDIDSSPSAPPPVVVHSDLPPKVVPSVNIRDPNFMFSLSGMVFTNPAGIDMSFDSGGFFGLVVNGRNGTPVAELAGPENAEKLKNAAERTFRTIMAQFLNNGRQSLNTSAQESAETFTGTVTTPNAGRSRLYQSPISTRILEGLLAVIFVCVLLSYMTHRNMRRLLPKNPCSIGAAASLLAGSDLLRHIPPGAEWMTNRERSELEVFREGLFGMGWWGVDEATGQGGSDQGLGKWYGIDFQWDERNGDGDKR</sequence>
<dbReference type="Pfam" id="PF11915">
    <property type="entry name" value="DUF3433"/>
    <property type="match status" value="2"/>
</dbReference>
<feature type="transmembrane region" description="Helical" evidence="1">
    <location>
        <begin position="85"/>
        <end position="106"/>
    </location>
</feature>
<organism evidence="2 3">
    <name type="scientific">Podospora aff. communis PSN243</name>
    <dbReference type="NCBI Taxonomy" id="3040156"/>
    <lineage>
        <taxon>Eukaryota</taxon>
        <taxon>Fungi</taxon>
        <taxon>Dikarya</taxon>
        <taxon>Ascomycota</taxon>
        <taxon>Pezizomycotina</taxon>
        <taxon>Sordariomycetes</taxon>
        <taxon>Sordariomycetidae</taxon>
        <taxon>Sordariales</taxon>
        <taxon>Podosporaceae</taxon>
        <taxon>Podospora</taxon>
    </lineage>
</organism>
<feature type="transmembrane region" description="Helical" evidence="1">
    <location>
        <begin position="654"/>
        <end position="675"/>
    </location>
</feature>
<dbReference type="AlphaFoldDB" id="A0AAV9G3L1"/>
<reference evidence="2" key="2">
    <citation type="submission" date="2023-05" db="EMBL/GenBank/DDBJ databases">
        <authorList>
            <consortium name="Lawrence Berkeley National Laboratory"/>
            <person name="Steindorff A."/>
            <person name="Hensen N."/>
            <person name="Bonometti L."/>
            <person name="Westerberg I."/>
            <person name="Brannstrom I.O."/>
            <person name="Guillou S."/>
            <person name="Cros-Aarteil S."/>
            <person name="Calhoun S."/>
            <person name="Haridas S."/>
            <person name="Kuo A."/>
            <person name="Mondo S."/>
            <person name="Pangilinan J."/>
            <person name="Riley R."/>
            <person name="Labutti K."/>
            <person name="Andreopoulos B."/>
            <person name="Lipzen A."/>
            <person name="Chen C."/>
            <person name="Yanf M."/>
            <person name="Daum C."/>
            <person name="Ng V."/>
            <person name="Clum A."/>
            <person name="Ohm R."/>
            <person name="Martin F."/>
            <person name="Silar P."/>
            <person name="Natvig D."/>
            <person name="Lalanne C."/>
            <person name="Gautier V."/>
            <person name="Ament-Velasquez S.L."/>
            <person name="Kruys A."/>
            <person name="Hutchinson M.I."/>
            <person name="Powell A.J."/>
            <person name="Barry K."/>
            <person name="Miller A.N."/>
            <person name="Grigoriev I.V."/>
            <person name="Debuchy R."/>
            <person name="Gladieux P."/>
            <person name="Thoren M.H."/>
            <person name="Johannesson H."/>
        </authorList>
    </citation>
    <scope>NUCLEOTIDE SEQUENCE</scope>
    <source>
        <strain evidence="2">PSN243</strain>
    </source>
</reference>
<evidence type="ECO:0000313" key="2">
    <source>
        <dbReference type="EMBL" id="KAK4442719.1"/>
    </source>
</evidence>
<feature type="transmembrane region" description="Helical" evidence="1">
    <location>
        <begin position="152"/>
        <end position="176"/>
    </location>
</feature>
<dbReference type="EMBL" id="MU866008">
    <property type="protein sequence ID" value="KAK4442719.1"/>
    <property type="molecule type" value="Genomic_DNA"/>
</dbReference>
<keyword evidence="1" id="KW-0472">Membrane</keyword>
<comment type="caution">
    <text evidence="2">The sequence shown here is derived from an EMBL/GenBank/DDBJ whole genome shotgun (WGS) entry which is preliminary data.</text>
</comment>
<evidence type="ECO:0000256" key="1">
    <source>
        <dbReference type="SAM" id="Phobius"/>
    </source>
</evidence>
<keyword evidence="3" id="KW-1185">Reference proteome</keyword>
<reference evidence="2" key="1">
    <citation type="journal article" date="2023" name="Mol. Phylogenet. Evol.">
        <title>Genome-scale phylogeny and comparative genomics of the fungal order Sordariales.</title>
        <authorList>
            <person name="Hensen N."/>
            <person name="Bonometti L."/>
            <person name="Westerberg I."/>
            <person name="Brannstrom I.O."/>
            <person name="Guillou S."/>
            <person name="Cros-Aarteil S."/>
            <person name="Calhoun S."/>
            <person name="Haridas S."/>
            <person name="Kuo A."/>
            <person name="Mondo S."/>
            <person name="Pangilinan J."/>
            <person name="Riley R."/>
            <person name="LaButti K."/>
            <person name="Andreopoulos B."/>
            <person name="Lipzen A."/>
            <person name="Chen C."/>
            <person name="Yan M."/>
            <person name="Daum C."/>
            <person name="Ng V."/>
            <person name="Clum A."/>
            <person name="Steindorff A."/>
            <person name="Ohm R.A."/>
            <person name="Martin F."/>
            <person name="Silar P."/>
            <person name="Natvig D.O."/>
            <person name="Lalanne C."/>
            <person name="Gautier V."/>
            <person name="Ament-Velasquez S.L."/>
            <person name="Kruys A."/>
            <person name="Hutchinson M.I."/>
            <person name="Powell A.J."/>
            <person name="Barry K."/>
            <person name="Miller A.N."/>
            <person name="Grigoriev I.V."/>
            <person name="Debuchy R."/>
            <person name="Gladieux P."/>
            <person name="Hiltunen Thoren M."/>
            <person name="Johannesson H."/>
        </authorList>
    </citation>
    <scope>NUCLEOTIDE SEQUENCE</scope>
    <source>
        <strain evidence="2">PSN243</strain>
    </source>
</reference>
<feature type="transmembrane region" description="Helical" evidence="1">
    <location>
        <begin position="50"/>
        <end position="70"/>
    </location>
</feature>
<feature type="transmembrane region" description="Helical" evidence="1">
    <location>
        <begin position="611"/>
        <end position="634"/>
    </location>
</feature>
<feature type="transmembrane region" description="Helical" evidence="1">
    <location>
        <begin position="1083"/>
        <end position="1101"/>
    </location>
</feature>
<feature type="transmembrane region" description="Helical" evidence="1">
    <location>
        <begin position="490"/>
        <end position="516"/>
    </location>
</feature>
<dbReference type="Proteomes" id="UP001321760">
    <property type="component" value="Unassembled WGS sequence"/>
</dbReference>
<dbReference type="InterPro" id="IPR021840">
    <property type="entry name" value="DUF3433"/>
</dbReference>
<name>A0AAV9G3L1_9PEZI</name>
<dbReference type="PANTHER" id="PTHR37544">
    <property type="entry name" value="SPRAY-RELATED"/>
    <property type="match status" value="1"/>
</dbReference>
<gene>
    <name evidence="2" type="ORF">QBC34DRAFT_499468</name>
</gene>
<feature type="transmembrane region" description="Helical" evidence="1">
    <location>
        <begin position="723"/>
        <end position="744"/>
    </location>
</feature>
<dbReference type="PANTHER" id="PTHR37544:SF1">
    <property type="entry name" value="PHOSPHORIBOSYLAMINOIMIDAZOLE-SUCCINOCARBOXAMIDE SYNTHASE"/>
    <property type="match status" value="1"/>
</dbReference>
<proteinExistence type="predicted"/>